<organism evidence="1 2">
    <name type="scientific">Ruminococcus albus (strain ATCC 27210 / DSM 20455 / JCM 14654 / NCDO 2250 / 7)</name>
    <dbReference type="NCBI Taxonomy" id="697329"/>
    <lineage>
        <taxon>Bacteria</taxon>
        <taxon>Bacillati</taxon>
        <taxon>Bacillota</taxon>
        <taxon>Clostridia</taxon>
        <taxon>Eubacteriales</taxon>
        <taxon>Oscillospiraceae</taxon>
        <taxon>Ruminococcus</taxon>
    </lineage>
</organism>
<proteinExistence type="predicted"/>
<reference evidence="1 2" key="1">
    <citation type="journal article" date="2011" name="J. Bacteriol.">
        <title>Complete genome of the cellulolytic ruminal bacterium Ruminococcus albus 7.</title>
        <authorList>
            <person name="Suen G."/>
            <person name="Stevenson D.M."/>
            <person name="Bruce D.C."/>
            <person name="Chertkov O."/>
            <person name="Copeland A."/>
            <person name="Cheng J.F."/>
            <person name="Detter C."/>
            <person name="Detter J.C."/>
            <person name="Goodwin L.A."/>
            <person name="Han C.S."/>
            <person name="Hauser L.J."/>
            <person name="Ivanova N.N."/>
            <person name="Kyrpides N.C."/>
            <person name="Land M.L."/>
            <person name="Lapidus A."/>
            <person name="Lucas S."/>
            <person name="Ovchinnikova G."/>
            <person name="Pitluck S."/>
            <person name="Tapia R."/>
            <person name="Woyke T."/>
            <person name="Boyum J."/>
            <person name="Mead D."/>
            <person name="Weimer P.J."/>
        </authorList>
    </citation>
    <scope>NUCLEOTIDE SEQUENCE [LARGE SCALE GENOMIC DNA]</scope>
    <source>
        <strain evidence="2">ATCC 27210 / DSM 20455 / JCM 14654 / NCDO 2250 / 7</strain>
    </source>
</reference>
<dbReference type="AlphaFoldDB" id="E6UCE3"/>
<dbReference type="EMBL" id="CP002403">
    <property type="protein sequence ID" value="ADU20735.1"/>
    <property type="molecule type" value="Genomic_DNA"/>
</dbReference>
<name>E6UCE3_RUMA7</name>
<accession>E6UCE3</accession>
<dbReference type="Proteomes" id="UP000006919">
    <property type="component" value="Chromosome"/>
</dbReference>
<dbReference type="HOGENOM" id="CLU_3257358_0_0_9"/>
<sequence>MKMRGKRLGHTLRLFCLIVLPDRFGCRVSAVYRPGSICVVFK</sequence>
<evidence type="ECO:0000313" key="1">
    <source>
        <dbReference type="EMBL" id="ADU20735.1"/>
    </source>
</evidence>
<protein>
    <submittedName>
        <fullName evidence="1">Uncharacterized protein</fullName>
    </submittedName>
</protein>
<dbReference type="KEGG" id="ral:Rumal_0178"/>
<gene>
    <name evidence="1" type="ordered locus">Rumal_0178</name>
</gene>
<evidence type="ECO:0000313" key="2">
    <source>
        <dbReference type="Proteomes" id="UP000006919"/>
    </source>
</evidence>